<name>A0A5K3EKA1_MESCO</name>
<feature type="compositionally biased region" description="Polar residues" evidence="1">
    <location>
        <begin position="253"/>
        <end position="263"/>
    </location>
</feature>
<evidence type="ECO:0000313" key="2">
    <source>
        <dbReference type="WBParaSite" id="MCU_001244-RB"/>
    </source>
</evidence>
<organism evidence="2">
    <name type="scientific">Mesocestoides corti</name>
    <name type="common">Flatworm</name>
    <dbReference type="NCBI Taxonomy" id="53468"/>
    <lineage>
        <taxon>Eukaryota</taxon>
        <taxon>Metazoa</taxon>
        <taxon>Spiralia</taxon>
        <taxon>Lophotrochozoa</taxon>
        <taxon>Platyhelminthes</taxon>
        <taxon>Cestoda</taxon>
        <taxon>Eucestoda</taxon>
        <taxon>Cyclophyllidea</taxon>
        <taxon>Mesocestoididae</taxon>
        <taxon>Mesocestoides</taxon>
    </lineage>
</organism>
<evidence type="ECO:0000256" key="1">
    <source>
        <dbReference type="SAM" id="MobiDB-lite"/>
    </source>
</evidence>
<feature type="compositionally biased region" description="Polar residues" evidence="1">
    <location>
        <begin position="158"/>
        <end position="171"/>
    </location>
</feature>
<accession>A0A5K3EKA1</accession>
<feature type="compositionally biased region" description="Polar residues" evidence="1">
    <location>
        <begin position="112"/>
        <end position="131"/>
    </location>
</feature>
<dbReference type="WBParaSite" id="MCU_001244-RB">
    <property type="protein sequence ID" value="MCU_001244-RB"/>
    <property type="gene ID" value="MCU_001244"/>
</dbReference>
<feature type="compositionally biased region" description="Acidic residues" evidence="1">
    <location>
        <begin position="140"/>
        <end position="155"/>
    </location>
</feature>
<feature type="compositionally biased region" description="Basic and acidic residues" evidence="1">
    <location>
        <begin position="95"/>
        <end position="106"/>
    </location>
</feature>
<feature type="compositionally biased region" description="Polar residues" evidence="1">
    <location>
        <begin position="203"/>
        <end position="219"/>
    </location>
</feature>
<reference evidence="2" key="1">
    <citation type="submission" date="2019-11" db="UniProtKB">
        <authorList>
            <consortium name="WormBaseParasite"/>
        </authorList>
    </citation>
    <scope>IDENTIFICATION</scope>
</reference>
<feature type="region of interest" description="Disordered" evidence="1">
    <location>
        <begin position="233"/>
        <end position="263"/>
    </location>
</feature>
<protein>
    <submittedName>
        <fullName evidence="2">DUF4005 domain-containing protein</fullName>
    </submittedName>
</protein>
<sequence length="263" mass="29524">MEQLRSLFYETEAQHEFMSGIVQQIVTDFERKILQDLVSQSTVPFTVLKCLDELVRTIENASYVRTNSAESSSLEESKASLGEDKCVVDETVAFEEEHMDLTPRNDSEDESNATFTDASNSSHASENSGPTSPSPHALDQDEQSPSEKECVDEDKETSQQISNKSVKQISLSKMPHFYSDRQKPGRIRVSGNPHVSPKPKSIEPTTQESRFWGSRTSKGVSFDHAGRVVSIDSMMRPRQRANRTSEVRWTVKSLKSGTKSNQM</sequence>
<feature type="region of interest" description="Disordered" evidence="1">
    <location>
        <begin position="95"/>
        <end position="219"/>
    </location>
</feature>
<dbReference type="AlphaFoldDB" id="A0A5K3EKA1"/>
<proteinExistence type="predicted"/>